<feature type="domain" description="Ig-like" evidence="3">
    <location>
        <begin position="212"/>
        <end position="316"/>
    </location>
</feature>
<sequence>MAGLYVSMCFLGVLLAGLGCESSAGTIVFSSVGDNVALPCGTNVHRSCSAIAWKLKERFDFFLDVVQSGKVIASDLERTTRLRVGQDCTLHISNLRTEDGGQYICEDEAANATTNLQLLIITVTPSAPLNTHTSASLHCYLTTAIGYVWCNHSGVSVHWVSEMGTKLQGDRYNISRKSSCYSVLTLTLQRTDHKRHWKCQLTEGTDMKATYSYITTLTDGVEEMFAAVGGSVTLPCSDCASPGMGGRLVWTLGGGALFSQSPDGDVTELDSRGLPGFTMNPDSSLTIKAASTAHSGYYQCIHVNGSGFNSTHRRILLYLLEVTADHTGDSQQNFNYTLTCSLTCADGCDKDLNLMWSRSAGGHQQGGAIVQRNNTLISQLFVPELQASETVACIVLREGLEKARQEWPIQHVPHAVTIAVFCVLLLVLAFCAVGVGMYWKRCREANTECVYGNTGMVRNVPLYEECGEPAYSRAERGSSGTDQLQMVNTIYALQS</sequence>
<evidence type="ECO:0000259" key="3">
    <source>
        <dbReference type="PROSITE" id="PS50835"/>
    </source>
</evidence>
<dbReference type="OrthoDB" id="8798303at2759"/>
<gene>
    <name evidence="4" type="ORF">MATL_G00130700</name>
</gene>
<dbReference type="InterPro" id="IPR003599">
    <property type="entry name" value="Ig_sub"/>
</dbReference>
<evidence type="ECO:0000313" key="5">
    <source>
        <dbReference type="Proteomes" id="UP001046870"/>
    </source>
</evidence>
<dbReference type="GO" id="GO:0042289">
    <property type="term" value="F:MHC class II protein binding"/>
    <property type="evidence" value="ECO:0007669"/>
    <property type="project" value="TreeGrafter"/>
</dbReference>
<dbReference type="GO" id="GO:1990782">
    <property type="term" value="F:protein tyrosine kinase binding"/>
    <property type="evidence" value="ECO:0007669"/>
    <property type="project" value="TreeGrafter"/>
</dbReference>
<proteinExistence type="predicted"/>
<feature type="domain" description="Ig-like" evidence="3">
    <location>
        <begin position="33"/>
        <end position="117"/>
    </location>
</feature>
<dbReference type="AlphaFoldDB" id="A0A9D3Q0Q4"/>
<dbReference type="InterPro" id="IPR003598">
    <property type="entry name" value="Ig_sub2"/>
</dbReference>
<dbReference type="SMART" id="SM00408">
    <property type="entry name" value="IGc2"/>
    <property type="match status" value="2"/>
</dbReference>
<dbReference type="GO" id="GO:0070374">
    <property type="term" value="P:positive regulation of ERK1 and ERK2 cascade"/>
    <property type="evidence" value="ECO:0007669"/>
    <property type="project" value="TreeGrafter"/>
</dbReference>
<dbReference type="PROSITE" id="PS50835">
    <property type="entry name" value="IG_LIKE"/>
    <property type="match status" value="2"/>
</dbReference>
<dbReference type="Proteomes" id="UP001046870">
    <property type="component" value="Chromosome 10"/>
</dbReference>
<dbReference type="Gene3D" id="2.60.40.10">
    <property type="entry name" value="Immunoglobulins"/>
    <property type="match status" value="2"/>
</dbReference>
<keyword evidence="1" id="KW-1133">Transmembrane helix</keyword>
<feature type="transmembrane region" description="Helical" evidence="1">
    <location>
        <begin position="418"/>
        <end position="439"/>
    </location>
</feature>
<evidence type="ECO:0000313" key="4">
    <source>
        <dbReference type="EMBL" id="KAG7469606.1"/>
    </source>
</evidence>
<keyword evidence="1" id="KW-0812">Transmembrane</keyword>
<dbReference type="GO" id="GO:0042110">
    <property type="term" value="P:T cell activation"/>
    <property type="evidence" value="ECO:0007669"/>
    <property type="project" value="TreeGrafter"/>
</dbReference>
<organism evidence="4 5">
    <name type="scientific">Megalops atlanticus</name>
    <name type="common">Tarpon</name>
    <name type="synonym">Clupea gigantea</name>
    <dbReference type="NCBI Taxonomy" id="7932"/>
    <lineage>
        <taxon>Eukaryota</taxon>
        <taxon>Metazoa</taxon>
        <taxon>Chordata</taxon>
        <taxon>Craniata</taxon>
        <taxon>Vertebrata</taxon>
        <taxon>Euteleostomi</taxon>
        <taxon>Actinopterygii</taxon>
        <taxon>Neopterygii</taxon>
        <taxon>Teleostei</taxon>
        <taxon>Elopiformes</taxon>
        <taxon>Megalopidae</taxon>
        <taxon>Megalops</taxon>
    </lineage>
</organism>
<name>A0A9D3Q0Q4_MEGAT</name>
<keyword evidence="1" id="KW-0472">Membrane</keyword>
<accession>A0A9D3Q0Q4</accession>
<reference evidence="4" key="1">
    <citation type="submission" date="2021-01" db="EMBL/GenBank/DDBJ databases">
        <authorList>
            <person name="Zahm M."/>
            <person name="Roques C."/>
            <person name="Cabau C."/>
            <person name="Klopp C."/>
            <person name="Donnadieu C."/>
            <person name="Jouanno E."/>
            <person name="Lampietro C."/>
            <person name="Louis A."/>
            <person name="Herpin A."/>
            <person name="Echchiki A."/>
            <person name="Berthelot C."/>
            <person name="Parey E."/>
            <person name="Roest-Crollius H."/>
            <person name="Braasch I."/>
            <person name="Postlethwait J."/>
            <person name="Bobe J."/>
            <person name="Montfort J."/>
            <person name="Bouchez O."/>
            <person name="Begum T."/>
            <person name="Mejri S."/>
            <person name="Adams A."/>
            <person name="Chen W.-J."/>
            <person name="Guiguen Y."/>
        </authorList>
    </citation>
    <scope>NUCLEOTIDE SEQUENCE</scope>
    <source>
        <strain evidence="4">YG-15Mar2019-1</strain>
        <tissue evidence="4">Brain</tissue>
    </source>
</reference>
<dbReference type="GO" id="GO:0009897">
    <property type="term" value="C:external side of plasma membrane"/>
    <property type="evidence" value="ECO:0007669"/>
    <property type="project" value="TreeGrafter"/>
</dbReference>
<dbReference type="GO" id="GO:0045121">
    <property type="term" value="C:membrane raft"/>
    <property type="evidence" value="ECO:0007669"/>
    <property type="project" value="TreeGrafter"/>
</dbReference>
<dbReference type="SUPFAM" id="SSF48726">
    <property type="entry name" value="Immunoglobulin"/>
    <property type="match status" value="2"/>
</dbReference>
<dbReference type="GO" id="GO:0035723">
    <property type="term" value="P:interleukin-15-mediated signaling pathway"/>
    <property type="evidence" value="ECO:0007669"/>
    <property type="project" value="TreeGrafter"/>
</dbReference>
<keyword evidence="5" id="KW-1185">Reference proteome</keyword>
<dbReference type="PANTHER" id="PTHR11422">
    <property type="entry name" value="T-CELL SURFACE GLYCOPROTEIN CD4"/>
    <property type="match status" value="1"/>
</dbReference>
<comment type="caution">
    <text evidence="4">The sequence shown here is derived from an EMBL/GenBank/DDBJ whole genome shotgun (WGS) entry which is preliminary data.</text>
</comment>
<dbReference type="InterPro" id="IPR013783">
    <property type="entry name" value="Ig-like_fold"/>
</dbReference>
<feature type="signal peptide" evidence="2">
    <location>
        <begin position="1"/>
        <end position="24"/>
    </location>
</feature>
<dbReference type="EMBL" id="JAFDVH010000010">
    <property type="protein sequence ID" value="KAG7469606.1"/>
    <property type="molecule type" value="Genomic_DNA"/>
</dbReference>
<dbReference type="InterPro" id="IPR007110">
    <property type="entry name" value="Ig-like_dom"/>
</dbReference>
<dbReference type="SMART" id="SM00409">
    <property type="entry name" value="IG"/>
    <property type="match status" value="2"/>
</dbReference>
<feature type="chain" id="PRO_5038910436" description="Ig-like domain-containing protein" evidence="2">
    <location>
        <begin position="25"/>
        <end position="495"/>
    </location>
</feature>
<dbReference type="InterPro" id="IPR036179">
    <property type="entry name" value="Ig-like_dom_sf"/>
</dbReference>
<protein>
    <recommendedName>
        <fullName evidence="3">Ig-like domain-containing protein</fullName>
    </recommendedName>
</protein>
<evidence type="ECO:0000256" key="2">
    <source>
        <dbReference type="SAM" id="SignalP"/>
    </source>
</evidence>
<evidence type="ECO:0000256" key="1">
    <source>
        <dbReference type="SAM" id="Phobius"/>
    </source>
</evidence>
<dbReference type="PANTHER" id="PTHR11422:SF5">
    <property type="entry name" value="DIVERSE IMMUNOGLOBULIN DOMAIN-CONTAINING PROTEIN 1.1 ISOFORM X1-RELATED"/>
    <property type="match status" value="1"/>
</dbReference>
<keyword evidence="2" id="KW-0732">Signal</keyword>